<comment type="caution">
    <text evidence="2">The sequence shown here is derived from an EMBL/GenBank/DDBJ whole genome shotgun (WGS) entry which is preliminary data.</text>
</comment>
<evidence type="ECO:0000313" key="3">
    <source>
        <dbReference type="Proteomes" id="UP000799772"/>
    </source>
</evidence>
<sequence>MSVDGSTRSTSSTIRPFLPRSNWSIAFCLSPVPANRFVRTGRGGAGNYHDSSKSVATPSSSKESGSASRSSSDSTSSSTSQSPSTPTRRSGSLFSIGIGGHGNFRSVEEKATLSIDESENRFRTVSMALPSHFRTGIGGFGNSVRRQGVEEYVDHAPAKERRKSKSLRSAFRRRSSVERDQNYDTSSC</sequence>
<reference evidence="2" key="1">
    <citation type="journal article" date="2020" name="Stud. Mycol.">
        <title>101 Dothideomycetes genomes: a test case for predicting lifestyles and emergence of pathogens.</title>
        <authorList>
            <person name="Haridas S."/>
            <person name="Albert R."/>
            <person name="Binder M."/>
            <person name="Bloem J."/>
            <person name="Labutti K."/>
            <person name="Salamov A."/>
            <person name="Andreopoulos B."/>
            <person name="Baker S."/>
            <person name="Barry K."/>
            <person name="Bills G."/>
            <person name="Bluhm B."/>
            <person name="Cannon C."/>
            <person name="Castanera R."/>
            <person name="Culley D."/>
            <person name="Daum C."/>
            <person name="Ezra D."/>
            <person name="Gonzalez J."/>
            <person name="Henrissat B."/>
            <person name="Kuo A."/>
            <person name="Liang C."/>
            <person name="Lipzen A."/>
            <person name="Lutzoni F."/>
            <person name="Magnuson J."/>
            <person name="Mondo S."/>
            <person name="Nolan M."/>
            <person name="Ohm R."/>
            <person name="Pangilinan J."/>
            <person name="Park H.-J."/>
            <person name="Ramirez L."/>
            <person name="Alfaro M."/>
            <person name="Sun H."/>
            <person name="Tritt A."/>
            <person name="Yoshinaga Y."/>
            <person name="Zwiers L.-H."/>
            <person name="Turgeon B."/>
            <person name="Goodwin S."/>
            <person name="Spatafora J."/>
            <person name="Crous P."/>
            <person name="Grigoriev I."/>
        </authorList>
    </citation>
    <scope>NUCLEOTIDE SEQUENCE</scope>
    <source>
        <strain evidence="2">CBS 133067</strain>
    </source>
</reference>
<dbReference type="Proteomes" id="UP000799772">
    <property type="component" value="Unassembled WGS sequence"/>
</dbReference>
<dbReference type="InterPro" id="IPR022024">
    <property type="entry name" value="DUF3602"/>
</dbReference>
<organism evidence="2 3">
    <name type="scientific">Rhizodiscina lignyota</name>
    <dbReference type="NCBI Taxonomy" id="1504668"/>
    <lineage>
        <taxon>Eukaryota</taxon>
        <taxon>Fungi</taxon>
        <taxon>Dikarya</taxon>
        <taxon>Ascomycota</taxon>
        <taxon>Pezizomycotina</taxon>
        <taxon>Dothideomycetes</taxon>
        <taxon>Pleosporomycetidae</taxon>
        <taxon>Aulographales</taxon>
        <taxon>Rhizodiscinaceae</taxon>
        <taxon>Rhizodiscina</taxon>
    </lineage>
</organism>
<keyword evidence="3" id="KW-1185">Reference proteome</keyword>
<dbReference type="Pfam" id="PF12223">
    <property type="entry name" value="DUF3602"/>
    <property type="match status" value="1"/>
</dbReference>
<evidence type="ECO:0000313" key="2">
    <source>
        <dbReference type="EMBL" id="KAF2095191.1"/>
    </source>
</evidence>
<evidence type="ECO:0000256" key="1">
    <source>
        <dbReference type="SAM" id="MobiDB-lite"/>
    </source>
</evidence>
<dbReference type="EMBL" id="ML978132">
    <property type="protein sequence ID" value="KAF2095191.1"/>
    <property type="molecule type" value="Genomic_DNA"/>
</dbReference>
<feature type="region of interest" description="Disordered" evidence="1">
    <location>
        <begin position="43"/>
        <end position="97"/>
    </location>
</feature>
<name>A0A9P4IBF2_9PEZI</name>
<dbReference type="AlphaFoldDB" id="A0A9P4IBF2"/>
<dbReference type="OrthoDB" id="5424462at2759"/>
<proteinExistence type="predicted"/>
<protein>
    <submittedName>
        <fullName evidence="2">Uncharacterized protein</fullName>
    </submittedName>
</protein>
<gene>
    <name evidence="2" type="ORF">NA57DRAFT_79677</name>
</gene>
<feature type="compositionally biased region" description="Low complexity" evidence="1">
    <location>
        <begin position="53"/>
        <end position="92"/>
    </location>
</feature>
<feature type="compositionally biased region" description="Basic residues" evidence="1">
    <location>
        <begin position="160"/>
        <end position="174"/>
    </location>
</feature>
<accession>A0A9P4IBF2</accession>
<feature type="region of interest" description="Disordered" evidence="1">
    <location>
        <begin position="156"/>
        <end position="188"/>
    </location>
</feature>